<feature type="chain" id="PRO_5035430783" evidence="3">
    <location>
        <begin position="21"/>
        <end position="434"/>
    </location>
</feature>
<dbReference type="InterPro" id="IPR018378">
    <property type="entry name" value="C-type_lectin_CS"/>
</dbReference>
<feature type="signal peptide" evidence="3">
    <location>
        <begin position="1"/>
        <end position="20"/>
    </location>
</feature>
<feature type="compositionally biased region" description="Low complexity" evidence="2">
    <location>
        <begin position="161"/>
        <end position="180"/>
    </location>
</feature>
<dbReference type="Pfam" id="PF00059">
    <property type="entry name" value="Lectin_C"/>
    <property type="match status" value="1"/>
</dbReference>
<protein>
    <submittedName>
        <fullName evidence="5">CLEC4M protein</fullName>
    </submittedName>
</protein>
<keyword evidence="3" id="KW-0732">Signal</keyword>
<sequence>MFLLLRLALALVVTSRACEAAALGVSGPEGEGGVAPEDLAVIRELEELNEKIHMAEKFTNEHQPQARVVQLDSVPEEEEFGREEYYESSDDATEIPLVETTASSSSVAVNASVAADNEVTSPPLTTLPLTTLPLTSPPTGTTSADLTLLEAISTVLSTVTSNTTSVPSSSSISAPVTSNTTHVPPTSNISTVSHPLELGNDIGSAQPSTGQDITESNIINPALPEEQSPPNNIAFGKFKAYFNNVVGPVDVDMLHSEPAGHHPPHDVPEQLSGGDFLCPDRYYRLGRTCYRTSDQQLSFFGATQDCRAENGDLAIIKDPPTHRFLIELIQQTYRSGDLHYWIGLSDMLREGTFVWSDGIPLEGTTFWAIGQPNNIGAGQHCVYMYPSYDYKWVDGECSDQHYYICQQPAVNSLDQILYSHLFDIGIGAQPTPSD</sequence>
<dbReference type="Proteomes" id="UP000838412">
    <property type="component" value="Chromosome 2"/>
</dbReference>
<dbReference type="InterPro" id="IPR050801">
    <property type="entry name" value="Ca-Dep_Lectins_ImmuneDev"/>
</dbReference>
<dbReference type="SUPFAM" id="SSF56436">
    <property type="entry name" value="C-type lectin-like"/>
    <property type="match status" value="1"/>
</dbReference>
<dbReference type="Gene3D" id="3.10.100.10">
    <property type="entry name" value="Mannose-Binding Protein A, subunit A"/>
    <property type="match status" value="1"/>
</dbReference>
<evidence type="ECO:0000259" key="4">
    <source>
        <dbReference type="PROSITE" id="PS50041"/>
    </source>
</evidence>
<keyword evidence="6" id="KW-1185">Reference proteome</keyword>
<evidence type="ECO:0000256" key="1">
    <source>
        <dbReference type="ARBA" id="ARBA00023157"/>
    </source>
</evidence>
<name>A0A8J9ZK49_BRALA</name>
<dbReference type="SMART" id="SM00034">
    <property type="entry name" value="CLECT"/>
    <property type="match status" value="1"/>
</dbReference>
<dbReference type="InterPro" id="IPR016187">
    <property type="entry name" value="CTDL_fold"/>
</dbReference>
<dbReference type="OrthoDB" id="2142683at2759"/>
<gene>
    <name evidence="5" type="primary">CLEC4M</name>
    <name evidence="5" type="ORF">BLAG_LOCUS14266</name>
</gene>
<feature type="domain" description="C-type lectin" evidence="4">
    <location>
        <begin position="285"/>
        <end position="406"/>
    </location>
</feature>
<evidence type="ECO:0000313" key="6">
    <source>
        <dbReference type="Proteomes" id="UP000838412"/>
    </source>
</evidence>
<accession>A0A8J9ZK49</accession>
<feature type="region of interest" description="Disordered" evidence="2">
    <location>
        <begin position="161"/>
        <end position="193"/>
    </location>
</feature>
<evidence type="ECO:0000256" key="2">
    <source>
        <dbReference type="SAM" id="MobiDB-lite"/>
    </source>
</evidence>
<dbReference type="PANTHER" id="PTHR22801">
    <property type="entry name" value="LITHOSTATHINE"/>
    <property type="match status" value="1"/>
</dbReference>
<organism evidence="5 6">
    <name type="scientific">Branchiostoma lanceolatum</name>
    <name type="common">Common lancelet</name>
    <name type="synonym">Amphioxus lanceolatum</name>
    <dbReference type="NCBI Taxonomy" id="7740"/>
    <lineage>
        <taxon>Eukaryota</taxon>
        <taxon>Metazoa</taxon>
        <taxon>Chordata</taxon>
        <taxon>Cephalochordata</taxon>
        <taxon>Leptocardii</taxon>
        <taxon>Amphioxiformes</taxon>
        <taxon>Branchiostomatidae</taxon>
        <taxon>Branchiostoma</taxon>
    </lineage>
</organism>
<dbReference type="CDD" id="cd00037">
    <property type="entry name" value="CLECT"/>
    <property type="match status" value="1"/>
</dbReference>
<reference evidence="5" key="1">
    <citation type="submission" date="2022-01" db="EMBL/GenBank/DDBJ databases">
        <authorList>
            <person name="Braso-Vives M."/>
        </authorList>
    </citation>
    <scope>NUCLEOTIDE SEQUENCE</scope>
</reference>
<feature type="compositionally biased region" description="Polar residues" evidence="2">
    <location>
        <begin position="181"/>
        <end position="193"/>
    </location>
</feature>
<keyword evidence="1" id="KW-1015">Disulfide bond</keyword>
<dbReference type="PROSITE" id="PS00615">
    <property type="entry name" value="C_TYPE_LECTIN_1"/>
    <property type="match status" value="1"/>
</dbReference>
<dbReference type="EMBL" id="OV696687">
    <property type="protein sequence ID" value="CAH1255095.1"/>
    <property type="molecule type" value="Genomic_DNA"/>
</dbReference>
<dbReference type="AlphaFoldDB" id="A0A8J9ZK49"/>
<evidence type="ECO:0000256" key="3">
    <source>
        <dbReference type="SAM" id="SignalP"/>
    </source>
</evidence>
<dbReference type="PROSITE" id="PS50041">
    <property type="entry name" value="C_TYPE_LECTIN_2"/>
    <property type="match status" value="1"/>
</dbReference>
<dbReference type="InterPro" id="IPR001304">
    <property type="entry name" value="C-type_lectin-like"/>
</dbReference>
<dbReference type="InterPro" id="IPR016186">
    <property type="entry name" value="C-type_lectin-like/link_sf"/>
</dbReference>
<proteinExistence type="predicted"/>
<evidence type="ECO:0000313" key="5">
    <source>
        <dbReference type="EMBL" id="CAH1255095.1"/>
    </source>
</evidence>
<dbReference type="PANTHER" id="PTHR22801:SF63">
    <property type="entry name" value="C-TYPE LECTIN DOMAIN-CONTAINING PROTEIN"/>
    <property type="match status" value="1"/>
</dbReference>